<comment type="caution">
    <text evidence="2">The sequence shown here is derived from an EMBL/GenBank/DDBJ whole genome shotgun (WGS) entry which is preliminary data.</text>
</comment>
<organism evidence="2 3">
    <name type="scientific">Halobacillus faecis</name>
    <dbReference type="NCBI Taxonomy" id="360184"/>
    <lineage>
        <taxon>Bacteria</taxon>
        <taxon>Bacillati</taxon>
        <taxon>Bacillota</taxon>
        <taxon>Bacilli</taxon>
        <taxon>Bacillales</taxon>
        <taxon>Bacillaceae</taxon>
        <taxon>Halobacillus</taxon>
    </lineage>
</organism>
<keyword evidence="1" id="KW-0732">Signal</keyword>
<evidence type="ECO:0000313" key="3">
    <source>
        <dbReference type="Proteomes" id="UP000321886"/>
    </source>
</evidence>
<dbReference type="EMBL" id="BJYD01000004">
    <property type="protein sequence ID" value="GEN52332.1"/>
    <property type="molecule type" value="Genomic_DNA"/>
</dbReference>
<dbReference type="RefSeq" id="WP_246139255.1">
    <property type="nucleotide sequence ID" value="NZ_BJYD01000004.1"/>
</dbReference>
<evidence type="ECO:0000313" key="2">
    <source>
        <dbReference type="EMBL" id="GEN52332.1"/>
    </source>
</evidence>
<evidence type="ECO:0000256" key="1">
    <source>
        <dbReference type="SAM" id="SignalP"/>
    </source>
</evidence>
<accession>A0A511WST4</accession>
<gene>
    <name evidence="2" type="ORF">HFA01_05940</name>
</gene>
<sequence>MVMNKTQKLFAGLLFLSVLAGCIGEDYDVGVPTAHLNIDAHVLSQSVQLTEANISWYSSSGEVEEKIDDIEEYGQSQGEIKVFPGQDASLDFKENKENGGDLWTDPTITAVLWNNGEKIKLDLNEYKEFRFPTEEGNYILEATFEDERNKAQYVGNIMIIDDTQTSL</sequence>
<feature type="signal peptide" evidence="1">
    <location>
        <begin position="1"/>
        <end position="20"/>
    </location>
</feature>
<proteinExistence type="predicted"/>
<name>A0A511WST4_9BACI</name>
<dbReference type="AlphaFoldDB" id="A0A511WST4"/>
<keyword evidence="3" id="KW-1185">Reference proteome</keyword>
<evidence type="ECO:0008006" key="4">
    <source>
        <dbReference type="Google" id="ProtNLM"/>
    </source>
</evidence>
<dbReference type="Proteomes" id="UP000321886">
    <property type="component" value="Unassembled WGS sequence"/>
</dbReference>
<protein>
    <recommendedName>
        <fullName evidence="4">Intracellular proteinase inhibitor BsuPI domain-containing protein</fullName>
    </recommendedName>
</protein>
<feature type="chain" id="PRO_5039017405" description="Intracellular proteinase inhibitor BsuPI domain-containing protein" evidence="1">
    <location>
        <begin position="21"/>
        <end position="167"/>
    </location>
</feature>
<dbReference type="PROSITE" id="PS51257">
    <property type="entry name" value="PROKAR_LIPOPROTEIN"/>
    <property type="match status" value="1"/>
</dbReference>
<reference evidence="2 3" key="1">
    <citation type="submission" date="2019-07" db="EMBL/GenBank/DDBJ databases">
        <title>Whole genome shotgun sequence of Halobacillus faecis NBRC 103569.</title>
        <authorList>
            <person name="Hosoyama A."/>
            <person name="Uohara A."/>
            <person name="Ohji S."/>
            <person name="Ichikawa N."/>
        </authorList>
    </citation>
    <scope>NUCLEOTIDE SEQUENCE [LARGE SCALE GENOMIC DNA]</scope>
    <source>
        <strain evidence="2 3">NBRC 103569</strain>
    </source>
</reference>